<dbReference type="RefSeq" id="WP_012414337.1">
    <property type="nucleotide sequence ID" value="NC_010644.1"/>
</dbReference>
<dbReference type="InterPro" id="IPR003488">
    <property type="entry name" value="DprA"/>
</dbReference>
<proteinExistence type="inferred from homology"/>
<evidence type="ECO:0000259" key="2">
    <source>
        <dbReference type="Pfam" id="PF02481"/>
    </source>
</evidence>
<dbReference type="OrthoDB" id="9785707at2"/>
<dbReference type="Gene3D" id="1.10.10.10">
    <property type="entry name" value="Winged helix-like DNA-binding domain superfamily/Winged helix DNA-binding domain"/>
    <property type="match status" value="1"/>
</dbReference>
<dbReference type="STRING" id="445932.Emin_0157"/>
<evidence type="ECO:0000313" key="4">
    <source>
        <dbReference type="EMBL" id="ACC97722.1"/>
    </source>
</evidence>
<feature type="domain" description="Smf/DprA SLOG" evidence="2">
    <location>
        <begin position="82"/>
        <end position="289"/>
    </location>
</feature>
<dbReference type="Pfam" id="PF02481">
    <property type="entry name" value="DNA_processg_A"/>
    <property type="match status" value="1"/>
</dbReference>
<dbReference type="PANTHER" id="PTHR43022:SF1">
    <property type="entry name" value="PROTEIN SMF"/>
    <property type="match status" value="1"/>
</dbReference>
<dbReference type="HOGENOM" id="CLU_029601_0_2_0"/>
<dbReference type="Gene3D" id="3.40.50.450">
    <property type="match status" value="1"/>
</dbReference>
<dbReference type="Pfam" id="PF17782">
    <property type="entry name" value="WHD_DprA"/>
    <property type="match status" value="1"/>
</dbReference>
<evidence type="ECO:0000313" key="5">
    <source>
        <dbReference type="Proteomes" id="UP000001029"/>
    </source>
</evidence>
<dbReference type="Proteomes" id="UP000001029">
    <property type="component" value="Chromosome"/>
</dbReference>
<dbReference type="PANTHER" id="PTHR43022">
    <property type="entry name" value="PROTEIN SMF"/>
    <property type="match status" value="1"/>
</dbReference>
<dbReference type="AlphaFoldDB" id="B2KBN5"/>
<dbReference type="NCBIfam" id="TIGR00732">
    <property type="entry name" value="dprA"/>
    <property type="match status" value="1"/>
</dbReference>
<name>B2KBN5_ELUMP</name>
<protein>
    <submittedName>
        <fullName evidence="4">DNA protecting protein DprA (DNA processing chain A)</fullName>
    </submittedName>
</protein>
<evidence type="ECO:0000256" key="1">
    <source>
        <dbReference type="ARBA" id="ARBA00006525"/>
    </source>
</evidence>
<gene>
    <name evidence="4" type="ordered locus">Emin_0157</name>
</gene>
<evidence type="ECO:0000259" key="3">
    <source>
        <dbReference type="Pfam" id="PF17782"/>
    </source>
</evidence>
<dbReference type="EMBL" id="CP001055">
    <property type="protein sequence ID" value="ACC97722.1"/>
    <property type="molecule type" value="Genomic_DNA"/>
</dbReference>
<accession>B2KBN5</accession>
<comment type="similarity">
    <text evidence="1">Belongs to the DprA/Smf family.</text>
</comment>
<reference evidence="4 5" key="1">
    <citation type="journal article" date="2009" name="Appl. Environ. Microbiol.">
        <title>Genomic analysis of 'Elusimicrobium minutum,' the first cultivated representative of the phylum 'Elusimicrobia' (formerly termite group 1).</title>
        <authorList>
            <person name="Herlemann D.P.R."/>
            <person name="Geissinger O."/>
            <person name="Ikeda-Ohtsubo W."/>
            <person name="Kunin V."/>
            <person name="Sun H."/>
            <person name="Lapidus A."/>
            <person name="Hugenholtz P."/>
            <person name="Brune A."/>
        </authorList>
    </citation>
    <scope>NUCLEOTIDE SEQUENCE [LARGE SCALE GENOMIC DNA]</scope>
    <source>
        <strain evidence="4 5">Pei191</strain>
    </source>
</reference>
<organism evidence="4 5">
    <name type="scientific">Elusimicrobium minutum (strain Pei191)</name>
    <dbReference type="NCBI Taxonomy" id="445932"/>
    <lineage>
        <taxon>Bacteria</taxon>
        <taxon>Pseudomonadati</taxon>
        <taxon>Elusimicrobiota</taxon>
        <taxon>Elusimicrobia</taxon>
        <taxon>Elusimicrobiales</taxon>
        <taxon>Elusimicrobiaceae</taxon>
        <taxon>Elusimicrobium</taxon>
    </lineage>
</organism>
<dbReference type="InterPro" id="IPR036388">
    <property type="entry name" value="WH-like_DNA-bd_sf"/>
</dbReference>
<dbReference type="InterPro" id="IPR041614">
    <property type="entry name" value="DprA_WH"/>
</dbReference>
<dbReference type="SUPFAM" id="SSF102405">
    <property type="entry name" value="MCP/YpsA-like"/>
    <property type="match status" value="1"/>
</dbReference>
<dbReference type="GO" id="GO:0009294">
    <property type="term" value="P:DNA-mediated transformation"/>
    <property type="evidence" value="ECO:0007669"/>
    <property type="project" value="InterPro"/>
</dbReference>
<feature type="domain" description="DprA winged helix" evidence="3">
    <location>
        <begin position="314"/>
        <end position="363"/>
    </location>
</feature>
<sequence>MITDSERLARIKLNAFTYLRTDWAMRMIEVFGSAEMILKTSAKDLAAQGGMSEDTAANLLKEAHALDAEKEAELTNKAGGKILLLEDYEYPQSLKDIKDPPFVLYVRGTLEARGPKVAMVGTRLITPYGRRCAKKFATEIAQAGCVVVSGLARGVDSVCQQAVVDINKPTWAVVGTGIGRCYPAENKALANAVLENGGAIISELSFNKPPNAFHFPRRNRIISALSSVVVIIEGKVRSGALITAKLAAEQGKDILAVPGSIESEQSGGPNMLIKDGAHALLETRDIIDLIPFEERFGLNEEVFEKDSVQKEILDLTETEKQFLEVIGPGEHTIDDIVEALATDVPSAAAVLFEMEIKGVLMCKDGKYSRNNF</sequence>
<dbReference type="InterPro" id="IPR057666">
    <property type="entry name" value="DrpA_SLOG"/>
</dbReference>
<dbReference type="KEGG" id="emi:Emin_0157"/>
<keyword evidence="5" id="KW-1185">Reference proteome</keyword>